<dbReference type="SUPFAM" id="SSF52821">
    <property type="entry name" value="Rhodanese/Cell cycle control phosphatase"/>
    <property type="match status" value="1"/>
</dbReference>
<comment type="caution">
    <text evidence="2">The sequence shown here is derived from an EMBL/GenBank/DDBJ whole genome shotgun (WGS) entry which is preliminary data.</text>
</comment>
<dbReference type="SMART" id="SM00450">
    <property type="entry name" value="RHOD"/>
    <property type="match status" value="1"/>
</dbReference>
<organism evidence="2 3">
    <name type="scientific">Pedosphaera parvula (strain Ellin514)</name>
    <dbReference type="NCBI Taxonomy" id="320771"/>
    <lineage>
        <taxon>Bacteria</taxon>
        <taxon>Pseudomonadati</taxon>
        <taxon>Verrucomicrobiota</taxon>
        <taxon>Pedosphaerae</taxon>
        <taxon>Pedosphaerales</taxon>
        <taxon>Pedosphaeraceae</taxon>
        <taxon>Pedosphaera</taxon>
    </lineage>
</organism>
<dbReference type="PANTHER" id="PTHR43031">
    <property type="entry name" value="FAD-DEPENDENT OXIDOREDUCTASE"/>
    <property type="match status" value="1"/>
</dbReference>
<dbReference type="OrthoDB" id="9800872at2"/>
<dbReference type="InterPro" id="IPR050229">
    <property type="entry name" value="GlpE_sulfurtransferase"/>
</dbReference>
<dbReference type="InterPro" id="IPR001763">
    <property type="entry name" value="Rhodanese-like_dom"/>
</dbReference>
<name>B9XG95_PEDPL</name>
<protein>
    <submittedName>
        <fullName evidence="2">Rhodanese domain protein</fullName>
    </submittedName>
</protein>
<dbReference type="PROSITE" id="PS50206">
    <property type="entry name" value="RHODANESE_3"/>
    <property type="match status" value="1"/>
</dbReference>
<dbReference type="AlphaFoldDB" id="B9XG95"/>
<dbReference type="Pfam" id="PF00581">
    <property type="entry name" value="Rhodanese"/>
    <property type="match status" value="1"/>
</dbReference>
<dbReference type="EMBL" id="ABOX02000011">
    <property type="protein sequence ID" value="EEF61257.1"/>
    <property type="molecule type" value="Genomic_DNA"/>
</dbReference>
<dbReference type="Gene3D" id="3.40.250.10">
    <property type="entry name" value="Rhodanese-like domain"/>
    <property type="match status" value="1"/>
</dbReference>
<keyword evidence="3" id="KW-1185">Reference proteome</keyword>
<evidence type="ECO:0000313" key="3">
    <source>
        <dbReference type="Proteomes" id="UP000003688"/>
    </source>
</evidence>
<sequence length="108" mass="12240">MDIQISASELAAKLQKGEKPLLLDVREREEHEFVSLPDSTLIPLGEIMQRAAEIESWKGKEVVVYCHHGMRSMHAISRLQILGFTDLRNLHGGIDAWSVEVDSSKPRY</sequence>
<gene>
    <name evidence="2" type="ORF">Cflav_PD3974</name>
</gene>
<feature type="domain" description="Rhodanese" evidence="1">
    <location>
        <begin position="16"/>
        <end position="106"/>
    </location>
</feature>
<evidence type="ECO:0000313" key="2">
    <source>
        <dbReference type="EMBL" id="EEF61257.1"/>
    </source>
</evidence>
<accession>B9XG95</accession>
<dbReference type="InterPro" id="IPR036873">
    <property type="entry name" value="Rhodanese-like_dom_sf"/>
</dbReference>
<dbReference type="Proteomes" id="UP000003688">
    <property type="component" value="Unassembled WGS sequence"/>
</dbReference>
<proteinExistence type="predicted"/>
<reference evidence="2 3" key="1">
    <citation type="journal article" date="2011" name="J. Bacteriol.">
        <title>Genome sequence of 'Pedosphaera parvula' Ellin514, an aerobic Verrucomicrobial isolate from pasture soil.</title>
        <authorList>
            <person name="Kant R."/>
            <person name="van Passel M.W."/>
            <person name="Sangwan P."/>
            <person name="Palva A."/>
            <person name="Lucas S."/>
            <person name="Copeland A."/>
            <person name="Lapidus A."/>
            <person name="Glavina Del Rio T."/>
            <person name="Dalin E."/>
            <person name="Tice H."/>
            <person name="Bruce D."/>
            <person name="Goodwin L."/>
            <person name="Pitluck S."/>
            <person name="Chertkov O."/>
            <person name="Larimer F.W."/>
            <person name="Land M.L."/>
            <person name="Hauser L."/>
            <person name="Brettin T.S."/>
            <person name="Detter J.C."/>
            <person name="Han S."/>
            <person name="de Vos W.M."/>
            <person name="Janssen P.H."/>
            <person name="Smidt H."/>
        </authorList>
    </citation>
    <scope>NUCLEOTIDE SEQUENCE [LARGE SCALE GENOMIC DNA]</scope>
    <source>
        <strain evidence="2 3">Ellin514</strain>
    </source>
</reference>
<dbReference type="STRING" id="320771.Cflav_PD3974"/>
<evidence type="ECO:0000259" key="1">
    <source>
        <dbReference type="PROSITE" id="PS50206"/>
    </source>
</evidence>
<dbReference type="RefSeq" id="WP_007414841.1">
    <property type="nucleotide sequence ID" value="NZ_ABOX02000011.1"/>
</dbReference>
<dbReference type="PANTHER" id="PTHR43031:SF17">
    <property type="entry name" value="SULFURTRANSFERASE YTWF-RELATED"/>
    <property type="match status" value="1"/>
</dbReference>